<feature type="transmembrane region" description="Helical" evidence="7">
    <location>
        <begin position="12"/>
        <end position="30"/>
    </location>
</feature>
<accession>A0A369KDP7</accession>
<name>A0A369KDP7_9BACT</name>
<dbReference type="GO" id="GO:0005886">
    <property type="term" value="C:plasma membrane"/>
    <property type="evidence" value="ECO:0007669"/>
    <property type="project" value="UniProtKB-SubCell"/>
</dbReference>
<keyword evidence="5 7" id="KW-1133">Transmembrane helix</keyword>
<dbReference type="Pfam" id="PF19300">
    <property type="entry name" value="BPD_transp_1_N"/>
    <property type="match status" value="1"/>
</dbReference>
<comment type="caution">
    <text evidence="9">The sequence shown here is derived from an EMBL/GenBank/DDBJ whole genome shotgun (WGS) entry which is preliminary data.</text>
</comment>
<evidence type="ECO:0000256" key="4">
    <source>
        <dbReference type="ARBA" id="ARBA00022692"/>
    </source>
</evidence>
<dbReference type="Pfam" id="PF00528">
    <property type="entry name" value="BPD_transp_1"/>
    <property type="match status" value="1"/>
</dbReference>
<proteinExistence type="inferred from homology"/>
<evidence type="ECO:0000256" key="1">
    <source>
        <dbReference type="ARBA" id="ARBA00004651"/>
    </source>
</evidence>
<keyword evidence="10" id="KW-1185">Reference proteome</keyword>
<dbReference type="PANTHER" id="PTHR43163">
    <property type="entry name" value="DIPEPTIDE TRANSPORT SYSTEM PERMEASE PROTEIN DPPB-RELATED"/>
    <property type="match status" value="1"/>
</dbReference>
<dbReference type="InterPro" id="IPR000515">
    <property type="entry name" value="MetI-like"/>
</dbReference>
<sequence>MRKLILRKTVSAFATLFSIATVTFFLMKIIPGDPFAEERPIPKEVRAALNAYYGLNHSVWVQYITYLKGLVQLDLGPSLKYTDRSVNSILKEGFPVSATLGVEALFLSLFVGTYCGVLSAKNWKKPVDRIITIASVVGISNPSFVKATLLQYIFAIKLGLFPVACWGTFRHTVLPVLAIAFSPTCHLARLIRSGMINALSRDYIQFARAKGVPWNHVLYRHLLPEAILPALGILGPLTSGILIGGFVVEKIFAIPGIGQWLVKSISNRDYPLILGLTVFYGFLLLIANFIVDLIHISLDPRVARSSIFRKK</sequence>
<dbReference type="PROSITE" id="PS50928">
    <property type="entry name" value="ABC_TM1"/>
    <property type="match status" value="1"/>
</dbReference>
<evidence type="ECO:0000259" key="8">
    <source>
        <dbReference type="PROSITE" id="PS50928"/>
    </source>
</evidence>
<dbReference type="Proteomes" id="UP000253816">
    <property type="component" value="Unassembled WGS sequence"/>
</dbReference>
<evidence type="ECO:0000256" key="2">
    <source>
        <dbReference type="ARBA" id="ARBA00022448"/>
    </source>
</evidence>
<gene>
    <name evidence="9" type="ORF">HAT2_00313</name>
</gene>
<keyword evidence="3" id="KW-1003">Cell membrane</keyword>
<evidence type="ECO:0000313" key="10">
    <source>
        <dbReference type="Proteomes" id="UP000253816"/>
    </source>
</evidence>
<dbReference type="SUPFAM" id="SSF161098">
    <property type="entry name" value="MetI-like"/>
    <property type="match status" value="1"/>
</dbReference>
<organism evidence="9 10">
    <name type="scientific">Candidatus Similichlamydia laticola</name>
    <dbReference type="NCBI Taxonomy" id="2170265"/>
    <lineage>
        <taxon>Bacteria</taxon>
        <taxon>Pseudomonadati</taxon>
        <taxon>Chlamydiota</taxon>
        <taxon>Chlamydiia</taxon>
        <taxon>Parachlamydiales</taxon>
        <taxon>Candidatus Parilichlamydiaceae</taxon>
        <taxon>Candidatus Similichlamydia</taxon>
    </lineage>
</organism>
<keyword evidence="4 7" id="KW-0812">Transmembrane</keyword>
<feature type="transmembrane region" description="Helical" evidence="7">
    <location>
        <begin position="94"/>
        <end position="118"/>
    </location>
</feature>
<dbReference type="AlphaFoldDB" id="A0A369KDP7"/>
<dbReference type="RefSeq" id="WP_114544254.1">
    <property type="nucleotide sequence ID" value="NZ_QQBG01000011.1"/>
</dbReference>
<feature type="transmembrane region" description="Helical" evidence="7">
    <location>
        <begin position="270"/>
        <end position="291"/>
    </location>
</feature>
<dbReference type="Gene3D" id="1.10.3720.10">
    <property type="entry name" value="MetI-like"/>
    <property type="match status" value="1"/>
</dbReference>
<evidence type="ECO:0000256" key="6">
    <source>
        <dbReference type="ARBA" id="ARBA00023136"/>
    </source>
</evidence>
<dbReference type="EMBL" id="QQBG01000011">
    <property type="protein sequence ID" value="RDB31580.1"/>
    <property type="molecule type" value="Genomic_DNA"/>
</dbReference>
<feature type="domain" description="ABC transmembrane type-1" evidence="8">
    <location>
        <begin position="94"/>
        <end position="295"/>
    </location>
</feature>
<dbReference type="InterPro" id="IPR045621">
    <property type="entry name" value="BPD_transp_1_N"/>
</dbReference>
<evidence type="ECO:0000256" key="7">
    <source>
        <dbReference type="RuleBase" id="RU363032"/>
    </source>
</evidence>
<comment type="subcellular location">
    <subcellularLocation>
        <location evidence="1 7">Cell membrane</location>
        <topology evidence="1 7">Multi-pass membrane protein</topology>
    </subcellularLocation>
</comment>
<feature type="transmembrane region" description="Helical" evidence="7">
    <location>
        <begin position="226"/>
        <end position="248"/>
    </location>
</feature>
<dbReference type="PANTHER" id="PTHR43163:SF6">
    <property type="entry name" value="DIPEPTIDE TRANSPORT SYSTEM PERMEASE PROTEIN DPPB-RELATED"/>
    <property type="match status" value="1"/>
</dbReference>
<dbReference type="GO" id="GO:0055085">
    <property type="term" value="P:transmembrane transport"/>
    <property type="evidence" value="ECO:0007669"/>
    <property type="project" value="InterPro"/>
</dbReference>
<dbReference type="CDD" id="cd06261">
    <property type="entry name" value="TM_PBP2"/>
    <property type="match status" value="1"/>
</dbReference>
<keyword evidence="6 7" id="KW-0472">Membrane</keyword>
<dbReference type="InterPro" id="IPR035906">
    <property type="entry name" value="MetI-like_sf"/>
</dbReference>
<feature type="transmembrane region" description="Helical" evidence="7">
    <location>
        <begin position="130"/>
        <end position="153"/>
    </location>
</feature>
<evidence type="ECO:0000256" key="3">
    <source>
        <dbReference type="ARBA" id="ARBA00022475"/>
    </source>
</evidence>
<evidence type="ECO:0000256" key="5">
    <source>
        <dbReference type="ARBA" id="ARBA00022989"/>
    </source>
</evidence>
<comment type="similarity">
    <text evidence="7">Belongs to the binding-protein-dependent transport system permease family.</text>
</comment>
<dbReference type="OrthoDB" id="24153at2"/>
<keyword evidence="2 7" id="KW-0813">Transport</keyword>
<protein>
    <submittedName>
        <fullName evidence="9">Oligopeptide transport system permease protein OppB</fullName>
    </submittedName>
</protein>
<reference evidence="9 10" key="1">
    <citation type="submission" date="2018-07" db="EMBL/GenBank/DDBJ databases">
        <title>Comparative genomics of the Candidatus Parilichlamydiaceae reveals evidence of convergent evolution and genome reduction in the phylum Chlamydiae.</title>
        <authorList>
            <person name="Taylor-Brown A."/>
            <person name="Polkinghorne A."/>
        </authorList>
    </citation>
    <scope>NUCLEOTIDE SEQUENCE [LARGE SCALE GENOMIC DNA]</scope>
    <source>
        <strain evidence="9 10">Hat2</strain>
    </source>
</reference>
<evidence type="ECO:0000313" key="9">
    <source>
        <dbReference type="EMBL" id="RDB31580.1"/>
    </source>
</evidence>